<feature type="transmembrane region" description="Helical" evidence="10">
    <location>
        <begin position="148"/>
        <end position="168"/>
    </location>
</feature>
<dbReference type="GO" id="GO:0015366">
    <property type="term" value="F:malate:proton symporter activity"/>
    <property type="evidence" value="ECO:0007669"/>
    <property type="project" value="TreeGrafter"/>
</dbReference>
<dbReference type="GO" id="GO:0015141">
    <property type="term" value="F:succinate transmembrane transporter activity"/>
    <property type="evidence" value="ECO:0007669"/>
    <property type="project" value="TreeGrafter"/>
</dbReference>
<dbReference type="HAMAP" id="MF_01300">
    <property type="entry name" value="C4_dicarb_transport"/>
    <property type="match status" value="1"/>
</dbReference>
<evidence type="ECO:0000256" key="1">
    <source>
        <dbReference type="ARBA" id="ARBA00004651"/>
    </source>
</evidence>
<dbReference type="PRINTS" id="PR00173">
    <property type="entry name" value="EDTRNSPORT"/>
</dbReference>
<feature type="transmembrane region" description="Helical" evidence="10">
    <location>
        <begin position="356"/>
        <end position="379"/>
    </location>
</feature>
<comment type="similarity">
    <text evidence="2 10">Belongs to the dicarboxylate/amino acid:cation symporter (DAACS) (TC 2.A.23) family.</text>
</comment>
<feature type="transmembrane region" description="Helical" evidence="10">
    <location>
        <begin position="188"/>
        <end position="210"/>
    </location>
</feature>
<keyword evidence="6 10" id="KW-0769">Symport</keyword>
<keyword evidence="3 10" id="KW-0813">Transport</keyword>
<protein>
    <recommendedName>
        <fullName evidence="10">C4-dicarboxylate transport protein</fullName>
    </recommendedName>
</protein>
<dbReference type="InterPro" id="IPR023954">
    <property type="entry name" value="C4_dicarb_transport"/>
</dbReference>
<dbReference type="PANTHER" id="PTHR42865">
    <property type="entry name" value="PROTON/GLUTAMATE-ASPARTATE SYMPORTER"/>
    <property type="match status" value="1"/>
</dbReference>
<dbReference type="AlphaFoldDB" id="A0A848F670"/>
<dbReference type="PROSITE" id="PS00714">
    <property type="entry name" value="NA_DICARBOXYL_SYMP_2"/>
    <property type="match status" value="1"/>
</dbReference>
<dbReference type="FunFam" id="1.10.3860.10:FF:000001">
    <property type="entry name" value="C4-dicarboxylate transport protein"/>
    <property type="match status" value="1"/>
</dbReference>
<evidence type="ECO:0000256" key="9">
    <source>
        <dbReference type="ARBA" id="ARBA00053346"/>
    </source>
</evidence>
<organism evidence="11 12">
    <name type="scientific">Azohydromonas caseinilytica</name>
    <dbReference type="NCBI Taxonomy" id="2728836"/>
    <lineage>
        <taxon>Bacteria</taxon>
        <taxon>Pseudomonadati</taxon>
        <taxon>Pseudomonadota</taxon>
        <taxon>Betaproteobacteria</taxon>
        <taxon>Burkholderiales</taxon>
        <taxon>Sphaerotilaceae</taxon>
        <taxon>Azohydromonas</taxon>
    </lineage>
</organism>
<reference evidence="11 12" key="1">
    <citation type="submission" date="2020-04" db="EMBL/GenBank/DDBJ databases">
        <title>Azohydromonas sp. isolated from soil.</title>
        <authorList>
            <person name="Dahal R.H."/>
        </authorList>
    </citation>
    <scope>NUCLEOTIDE SEQUENCE [LARGE SCALE GENOMIC DNA]</scope>
    <source>
        <strain evidence="11 12">G-1-1-14</strain>
    </source>
</reference>
<dbReference type="PANTHER" id="PTHR42865:SF1">
    <property type="entry name" value="AEROBIC C4-DICARBOXYLATE TRANSPORT PROTEIN"/>
    <property type="match status" value="1"/>
</dbReference>
<comment type="function">
    <text evidence="9">Responsible for the transport of dicarboxylates such as succinate, fumarate, and malate from the periplasm across the membrane.</text>
</comment>
<keyword evidence="8 10" id="KW-0472">Membrane</keyword>
<evidence type="ECO:0000256" key="7">
    <source>
        <dbReference type="ARBA" id="ARBA00022989"/>
    </source>
</evidence>
<dbReference type="GO" id="GO:0070778">
    <property type="term" value="P:L-aspartate transmembrane transport"/>
    <property type="evidence" value="ECO:0007669"/>
    <property type="project" value="TreeGrafter"/>
</dbReference>
<dbReference type="GO" id="GO:0005886">
    <property type="term" value="C:plasma membrane"/>
    <property type="evidence" value="ECO:0007669"/>
    <property type="project" value="UniProtKB-SubCell"/>
</dbReference>
<sequence>MDAVQKKPIYRSLYFQVLVAIAIGVLLGHFYPETGAAMKPLGDGFIKLIKMIIAPIIFCTVVVGIAGMEDMKKVGKTGGLALLYFEIVSTVALLVGLLIINLVRPGAGMNVDVSQLDTKSLAAYTKPGAMQSTTDFLLNVIPSTVVDAFAKGEILQVLLFAVMFGFALHKFGGRGTLVFDFIEKFSHVLFSIVGYIMKVAPIGAFGAMAFTIGKYGVGSLVQLGQLMATFYATCLLFIFVVLGAIAKATGFSILKFIKYIKEELLIVLGTSSSESVLPRMMAKMENLGARKSVVGLVIPTGYSFNLDGTSIYLTMAAVFIAQATNTDMTLTQQLTLLAVLLLTSKGAAGVTGSGFIVLAATLSAVGHVPVAGLALILGIDRFMSEARALTNLIGNGVATLVVAKWTGDLDSAHMKRVLDGETVAEAEEPEQVLDTQEVHMPATAR</sequence>
<dbReference type="NCBIfam" id="NF002461">
    <property type="entry name" value="PRK01663.1"/>
    <property type="match status" value="1"/>
</dbReference>
<accession>A0A848F670</accession>
<dbReference type="NCBIfam" id="NF009587">
    <property type="entry name" value="PRK13027.1"/>
    <property type="match status" value="1"/>
</dbReference>
<evidence type="ECO:0000256" key="8">
    <source>
        <dbReference type="ARBA" id="ARBA00023136"/>
    </source>
</evidence>
<evidence type="ECO:0000256" key="5">
    <source>
        <dbReference type="ARBA" id="ARBA00022692"/>
    </source>
</evidence>
<feature type="transmembrane region" description="Helical" evidence="10">
    <location>
        <begin position="51"/>
        <end position="68"/>
    </location>
</feature>
<dbReference type="InterPro" id="IPR001991">
    <property type="entry name" value="Na-dicarboxylate_symporter"/>
</dbReference>
<comment type="function">
    <text evidence="10">Responsible for the transport of dicarboxylates such as succinate, fumarate, and malate across the membrane.</text>
</comment>
<dbReference type="RefSeq" id="WP_169158516.1">
    <property type="nucleotide sequence ID" value="NZ_JABBFW010000001.1"/>
</dbReference>
<keyword evidence="12" id="KW-1185">Reference proteome</keyword>
<evidence type="ECO:0000256" key="6">
    <source>
        <dbReference type="ARBA" id="ARBA00022847"/>
    </source>
</evidence>
<evidence type="ECO:0000256" key="3">
    <source>
        <dbReference type="ARBA" id="ARBA00022448"/>
    </source>
</evidence>
<evidence type="ECO:0000256" key="4">
    <source>
        <dbReference type="ARBA" id="ARBA00022475"/>
    </source>
</evidence>
<name>A0A848F670_9BURK</name>
<feature type="transmembrane region" description="Helical" evidence="10">
    <location>
        <begin position="230"/>
        <end position="257"/>
    </location>
</feature>
<dbReference type="EMBL" id="JABBFW010000001">
    <property type="protein sequence ID" value="NML13601.1"/>
    <property type="molecule type" value="Genomic_DNA"/>
</dbReference>
<dbReference type="InterPro" id="IPR018107">
    <property type="entry name" value="Na-dicarboxylate_symporter_CS"/>
</dbReference>
<evidence type="ECO:0000313" key="12">
    <source>
        <dbReference type="Proteomes" id="UP000574067"/>
    </source>
</evidence>
<dbReference type="Proteomes" id="UP000574067">
    <property type="component" value="Unassembled WGS sequence"/>
</dbReference>
<feature type="transmembrane region" description="Helical" evidence="10">
    <location>
        <begin position="80"/>
        <end position="103"/>
    </location>
</feature>
<keyword evidence="7 10" id="KW-1133">Transmembrane helix</keyword>
<comment type="subcellular location">
    <subcellularLocation>
        <location evidence="1 10">Cell membrane</location>
        <topology evidence="1 10">Multi-pass membrane protein</topology>
    </subcellularLocation>
</comment>
<keyword evidence="5 10" id="KW-0812">Transmembrane</keyword>
<evidence type="ECO:0000256" key="2">
    <source>
        <dbReference type="ARBA" id="ARBA00006148"/>
    </source>
</evidence>
<proteinExistence type="inferred from homology"/>
<evidence type="ECO:0000313" key="11">
    <source>
        <dbReference type="EMBL" id="NML13601.1"/>
    </source>
</evidence>
<dbReference type="Pfam" id="PF00375">
    <property type="entry name" value="SDF"/>
    <property type="match status" value="1"/>
</dbReference>
<evidence type="ECO:0000256" key="10">
    <source>
        <dbReference type="HAMAP-Rule" id="MF_01300"/>
    </source>
</evidence>
<keyword evidence="4 10" id="KW-1003">Cell membrane</keyword>
<comment type="caution">
    <text evidence="11">The sequence shown here is derived from an EMBL/GenBank/DDBJ whole genome shotgun (WGS) entry which is preliminary data.</text>
</comment>
<dbReference type="PROSITE" id="PS00713">
    <property type="entry name" value="NA_DICARBOXYL_SYMP_1"/>
    <property type="match status" value="1"/>
</dbReference>
<dbReference type="GO" id="GO:0015138">
    <property type="term" value="F:fumarate transmembrane transporter activity"/>
    <property type="evidence" value="ECO:0007669"/>
    <property type="project" value="TreeGrafter"/>
</dbReference>
<dbReference type="SUPFAM" id="SSF118215">
    <property type="entry name" value="Proton glutamate symport protein"/>
    <property type="match status" value="1"/>
</dbReference>
<dbReference type="InterPro" id="IPR036458">
    <property type="entry name" value="Na:dicarbo_symporter_sf"/>
</dbReference>
<feature type="transmembrane region" description="Helical" evidence="10">
    <location>
        <begin position="12"/>
        <end position="31"/>
    </location>
</feature>
<gene>
    <name evidence="10" type="primary">dctA</name>
    <name evidence="11" type="ORF">HHL10_01220</name>
</gene>
<feature type="transmembrane region" description="Helical" evidence="10">
    <location>
        <begin position="302"/>
        <end position="321"/>
    </location>
</feature>
<dbReference type="Gene3D" id="1.10.3860.10">
    <property type="entry name" value="Sodium:dicarboxylate symporter"/>
    <property type="match status" value="1"/>
</dbReference>